<protein>
    <submittedName>
        <fullName evidence="6">Metallo-dependent phosphatase</fullName>
    </submittedName>
</protein>
<gene>
    <name evidence="6" type="ORF">A3770_01p08610</name>
</gene>
<dbReference type="STRING" id="1764295.A0A5B8MD62"/>
<dbReference type="InterPro" id="IPR029052">
    <property type="entry name" value="Metallo-depent_PP-like"/>
</dbReference>
<feature type="region of interest" description="Disordered" evidence="3">
    <location>
        <begin position="61"/>
        <end position="94"/>
    </location>
</feature>
<evidence type="ECO:0000256" key="3">
    <source>
        <dbReference type="SAM" id="MobiDB-lite"/>
    </source>
</evidence>
<dbReference type="Proteomes" id="UP000316726">
    <property type="component" value="Chromosome 1"/>
</dbReference>
<dbReference type="OrthoDB" id="282973at2759"/>
<feature type="chain" id="PRO_5023019533" evidence="4">
    <location>
        <begin position="26"/>
        <end position="569"/>
    </location>
</feature>
<organism evidence="6 7">
    <name type="scientific">Chloropicon primus</name>
    <dbReference type="NCBI Taxonomy" id="1764295"/>
    <lineage>
        <taxon>Eukaryota</taxon>
        <taxon>Viridiplantae</taxon>
        <taxon>Chlorophyta</taxon>
        <taxon>Chloropicophyceae</taxon>
        <taxon>Chloropicales</taxon>
        <taxon>Chloropicaceae</taxon>
        <taxon>Chloropicon</taxon>
    </lineage>
</organism>
<accession>A0A5B8MD62</accession>
<dbReference type="EMBL" id="CP031034">
    <property type="protein sequence ID" value="QDZ18343.1"/>
    <property type="molecule type" value="Genomic_DNA"/>
</dbReference>
<feature type="signal peptide" evidence="4">
    <location>
        <begin position="1"/>
        <end position="25"/>
    </location>
</feature>
<evidence type="ECO:0000256" key="4">
    <source>
        <dbReference type="SAM" id="SignalP"/>
    </source>
</evidence>
<dbReference type="PANTHER" id="PTHR10340">
    <property type="entry name" value="SPHINGOMYELIN PHOSPHODIESTERASE"/>
    <property type="match status" value="1"/>
</dbReference>
<keyword evidence="1" id="KW-0378">Hydrolase</keyword>
<evidence type="ECO:0000259" key="5">
    <source>
        <dbReference type="Pfam" id="PF00149"/>
    </source>
</evidence>
<dbReference type="Pfam" id="PF00149">
    <property type="entry name" value="Metallophos"/>
    <property type="match status" value="1"/>
</dbReference>
<feature type="domain" description="Calcineurin-like phosphoesterase" evidence="5">
    <location>
        <begin position="28"/>
        <end position="353"/>
    </location>
</feature>
<keyword evidence="4" id="KW-0732">Signal</keyword>
<evidence type="ECO:0000256" key="1">
    <source>
        <dbReference type="ARBA" id="ARBA00022801"/>
    </source>
</evidence>
<dbReference type="SUPFAM" id="SSF56300">
    <property type="entry name" value="Metallo-dependent phosphatases"/>
    <property type="match status" value="1"/>
</dbReference>
<dbReference type="GO" id="GO:0016787">
    <property type="term" value="F:hydrolase activity"/>
    <property type="evidence" value="ECO:0007669"/>
    <property type="project" value="UniProtKB-KW"/>
</dbReference>
<proteinExistence type="predicted"/>
<evidence type="ECO:0000313" key="6">
    <source>
        <dbReference type="EMBL" id="QDZ18343.1"/>
    </source>
</evidence>
<dbReference type="Gene3D" id="3.60.21.10">
    <property type="match status" value="1"/>
</dbReference>
<dbReference type="AlphaFoldDB" id="A0A5B8MD62"/>
<keyword evidence="7" id="KW-1185">Reference proteome</keyword>
<keyword evidence="2" id="KW-0325">Glycoprotein</keyword>
<sequence length="569" mass="62218">MGMEVLRVVAAGLLSLLLASTLVEARELRVLHITDIHLDLDYAHGSNALCARPPCCKRGGQRGGLPGGAEVDGRGERREGDRGREGRASAGASNAVAEGGVGAGKLGSWNCDSPLALLHSALSAARSVKPDIIVWTGDTLPHDSGKENLGRELGRERALATISNATGAFRAAFSDYFGVGQGELQPGNEGGEEFTGKIFPVLGNYDFYPTHTDPGSPGHNWLTESLATGAWRDLLGSGEARRTFAHGGFYKSEIRLGATQGGARAYVIGLNTEVCHVKNYHAFSHEVDAQEQLEWLRVTLSDLESTGAKAILIGHIPPGLWSGCWGEYSEVYEEIVSSYTGVIAAQLYGHQHSGSFRVFYDREREAGKGDGFLSRASGVAYVTPSLTPFKNLLPSFRIYTIALDGEEAGGDQQTRRPMVTKFTQYFLDLVKYQAPKEEDVVAWYISFTAPQSLGIPNLAPRTWRVVADRLLSNKTVRDDYMRLEANGREGGFMGSKGQLRAYPCGVMHVANSPLMECSKQNEEQFIRDYTGKEHTYVLTTMFDFEVLMGEFCESMEGFLRSDCMKRRVN</sequence>
<evidence type="ECO:0000313" key="7">
    <source>
        <dbReference type="Proteomes" id="UP000316726"/>
    </source>
</evidence>
<name>A0A5B8MD62_9CHLO</name>
<reference evidence="6 7" key="1">
    <citation type="submission" date="2018-07" db="EMBL/GenBank/DDBJ databases">
        <title>The complete nuclear genome of the prasinophyte Chloropicon primus (CCMP1205).</title>
        <authorList>
            <person name="Pombert J.-F."/>
            <person name="Otis C."/>
            <person name="Turmel M."/>
            <person name="Lemieux C."/>
        </authorList>
    </citation>
    <scope>NUCLEOTIDE SEQUENCE [LARGE SCALE GENOMIC DNA]</scope>
    <source>
        <strain evidence="6 7">CCMP1205</strain>
    </source>
</reference>
<feature type="compositionally biased region" description="Basic and acidic residues" evidence="3">
    <location>
        <begin position="71"/>
        <end position="87"/>
    </location>
</feature>
<evidence type="ECO:0000256" key="2">
    <source>
        <dbReference type="ARBA" id="ARBA00023180"/>
    </source>
</evidence>
<dbReference type="PANTHER" id="PTHR10340:SF57">
    <property type="entry name" value="METALLOPHOS DOMAIN-CONTAINING PROTEIN"/>
    <property type="match status" value="1"/>
</dbReference>
<dbReference type="InterPro" id="IPR004843">
    <property type="entry name" value="Calcineurin-like_PHP"/>
</dbReference>
<dbReference type="CDD" id="cd00842">
    <property type="entry name" value="MPP_ASMase"/>
    <property type="match status" value="1"/>
</dbReference>
<dbReference type="InterPro" id="IPR041805">
    <property type="entry name" value="ASMase/PPN1_MPP"/>
</dbReference>